<sequence length="87" mass="9810">MKNKLIAIQEGLHGATEILKEKGYRITTIDKAKDPIDVIVYSSSNNNYLAHNMTGEISIPSYNQFVKMINLDEIGIENLITTIEELE</sequence>
<dbReference type="OrthoDB" id="1955201at2"/>
<dbReference type="Pfam" id="PF03698">
    <property type="entry name" value="UPF0180"/>
    <property type="match status" value="1"/>
</dbReference>
<dbReference type="STRING" id="393762.SAMN05660472_01201"/>
<gene>
    <name evidence="1" type="ORF">SAMN05660472_01201</name>
</gene>
<dbReference type="EMBL" id="FNFP01000002">
    <property type="protein sequence ID" value="SDK39957.1"/>
    <property type="molecule type" value="Genomic_DNA"/>
</dbReference>
<keyword evidence="2" id="KW-1185">Reference proteome</keyword>
<dbReference type="AlphaFoldDB" id="A0A1G9BKJ1"/>
<dbReference type="Proteomes" id="UP000198718">
    <property type="component" value="Unassembled WGS sequence"/>
</dbReference>
<accession>A0A1G9BKJ1</accession>
<name>A0A1G9BKJ1_9FIRM</name>
<evidence type="ECO:0000313" key="1">
    <source>
        <dbReference type="EMBL" id="SDK39957.1"/>
    </source>
</evidence>
<proteinExistence type="predicted"/>
<organism evidence="1 2">
    <name type="scientific">Natronincola ferrireducens</name>
    <dbReference type="NCBI Taxonomy" id="393762"/>
    <lineage>
        <taxon>Bacteria</taxon>
        <taxon>Bacillati</taxon>
        <taxon>Bacillota</taxon>
        <taxon>Clostridia</taxon>
        <taxon>Peptostreptococcales</taxon>
        <taxon>Natronincolaceae</taxon>
        <taxon>Natronincola</taxon>
    </lineage>
</organism>
<dbReference type="RefSeq" id="WP_090551913.1">
    <property type="nucleotide sequence ID" value="NZ_FNFP01000002.1"/>
</dbReference>
<reference evidence="1 2" key="1">
    <citation type="submission" date="2016-10" db="EMBL/GenBank/DDBJ databases">
        <authorList>
            <person name="de Groot N.N."/>
        </authorList>
    </citation>
    <scope>NUCLEOTIDE SEQUENCE [LARGE SCALE GENOMIC DNA]</scope>
    <source>
        <strain evidence="1 2">DSM 18346</strain>
    </source>
</reference>
<evidence type="ECO:0000313" key="2">
    <source>
        <dbReference type="Proteomes" id="UP000198718"/>
    </source>
</evidence>
<protein>
    <submittedName>
        <fullName evidence="1">Uncharacterized protein family (UPF0180)</fullName>
    </submittedName>
</protein>
<dbReference type="InterPro" id="IPR005370">
    <property type="entry name" value="UPF0180"/>
</dbReference>